<keyword evidence="3" id="KW-1185">Reference proteome</keyword>
<evidence type="ECO:0000256" key="1">
    <source>
        <dbReference type="SAM" id="MobiDB-lite"/>
    </source>
</evidence>
<organism evidence="2 3">
    <name type="scientific">Thermomicrobium roseum (strain ATCC 27502 / DSM 5159 / P-2)</name>
    <dbReference type="NCBI Taxonomy" id="309801"/>
    <lineage>
        <taxon>Bacteria</taxon>
        <taxon>Pseudomonadati</taxon>
        <taxon>Thermomicrobiota</taxon>
        <taxon>Thermomicrobia</taxon>
        <taxon>Thermomicrobiales</taxon>
        <taxon>Thermomicrobiaceae</taxon>
        <taxon>Thermomicrobium</taxon>
    </lineage>
</organism>
<accession>B9KZM1</accession>
<feature type="compositionally biased region" description="Low complexity" evidence="1">
    <location>
        <begin position="88"/>
        <end position="97"/>
    </location>
</feature>
<gene>
    <name evidence="2" type="ordered locus">trd_1491</name>
</gene>
<protein>
    <submittedName>
        <fullName evidence="2">Uncharacterized protein</fullName>
    </submittedName>
</protein>
<dbReference type="AlphaFoldDB" id="B9KZM1"/>
<sequence length="109" mass="11665">MPTARGRAAAASVPIAFLLAKDRPEPQIGSRQLSHQYRPLRCPCGIAIPQCRTTPAHYQLLTQSDTPGQEANQGTRQAEFARARRTSSRFSGATSSGIPGIATLADETC</sequence>
<reference evidence="2 3" key="1">
    <citation type="journal article" date="2009" name="PLoS ONE">
        <title>Complete genome sequence of the aerobic CO-oxidizing thermophile Thermomicrobium roseum.</title>
        <authorList>
            <person name="Wu D."/>
            <person name="Raymond J."/>
            <person name="Wu M."/>
            <person name="Chatterji S."/>
            <person name="Ren Q."/>
            <person name="Graham J.E."/>
            <person name="Bryant D.A."/>
            <person name="Robb F."/>
            <person name="Colman A."/>
            <person name="Tallon L.J."/>
            <person name="Badger J.H."/>
            <person name="Madupu R."/>
            <person name="Ward N.L."/>
            <person name="Eisen J.A."/>
        </authorList>
    </citation>
    <scope>NUCLEOTIDE SEQUENCE [LARGE SCALE GENOMIC DNA]</scope>
    <source>
        <strain evidence="3">ATCC 27502 / DSM 5159 / P-2</strain>
    </source>
</reference>
<evidence type="ECO:0000313" key="3">
    <source>
        <dbReference type="Proteomes" id="UP000000447"/>
    </source>
</evidence>
<name>B9KZM1_THERP</name>
<feature type="compositionally biased region" description="Polar residues" evidence="1">
    <location>
        <begin position="64"/>
        <end position="76"/>
    </location>
</feature>
<dbReference type="HOGENOM" id="CLU_2182735_0_0_0"/>
<feature type="region of interest" description="Disordered" evidence="1">
    <location>
        <begin position="64"/>
        <end position="109"/>
    </location>
</feature>
<dbReference type="KEGG" id="tro:trd_1491"/>
<dbReference type="Proteomes" id="UP000000447">
    <property type="component" value="Chromosome"/>
</dbReference>
<proteinExistence type="predicted"/>
<dbReference type="EMBL" id="CP001275">
    <property type="protein sequence ID" value="ACM05703.1"/>
    <property type="molecule type" value="Genomic_DNA"/>
</dbReference>
<dbReference type="STRING" id="309801.trd_1491"/>
<evidence type="ECO:0000313" key="2">
    <source>
        <dbReference type="EMBL" id="ACM05703.1"/>
    </source>
</evidence>